<dbReference type="EMBL" id="JADEXS010000223">
    <property type="protein sequence ID" value="MBE9024044.1"/>
    <property type="molecule type" value="Genomic_DNA"/>
</dbReference>
<keyword evidence="2" id="KW-1185">Reference proteome</keyword>
<reference evidence="1" key="1">
    <citation type="submission" date="2020-10" db="EMBL/GenBank/DDBJ databases">
        <authorList>
            <person name="Castelo-Branco R."/>
            <person name="Eusebio N."/>
            <person name="Adriana R."/>
            <person name="Vieira A."/>
            <person name="Brugerolle De Fraissinette N."/>
            <person name="Rezende De Castro R."/>
            <person name="Schneider M.P."/>
            <person name="Vasconcelos V."/>
            <person name="Leao P.N."/>
        </authorList>
    </citation>
    <scope>NUCLEOTIDE SEQUENCE</scope>
    <source>
        <strain evidence="1">LEGE 12446</strain>
    </source>
</reference>
<dbReference type="SUPFAM" id="SSF52266">
    <property type="entry name" value="SGNH hydrolase"/>
    <property type="match status" value="1"/>
</dbReference>
<sequence>MMMDTKTVYTCLFLFLVIAWFTIIGRQVKVNSLPISQQQGIRVLFIGNSYTYFNDLPWLTQQLAESAKETKTLQTEMVVVGGATLKSHWKRGEALKVLKAKHWDYVVLQEQSTLPITNPQEMYKYASLFDAEIKRVNSQTVFYLTWARQNQPETQQILTDSYMRIAKELKAKVAPVGIAWQKVQEANPKLNLYSSDQSHPSPIGSYVAACVFYATLYENSPVGLSCRIYSSNSTSPQESNRIELEKLSETDAQMIQNVVDNIVRKT</sequence>
<dbReference type="AlphaFoldDB" id="A0A8J7DH11"/>
<gene>
    <name evidence="1" type="ORF">IQ276_16895</name>
</gene>
<accession>A0A8J7DH11</accession>
<comment type="caution">
    <text evidence="1">The sequence shown here is derived from an EMBL/GenBank/DDBJ whole genome shotgun (WGS) entry which is preliminary data.</text>
</comment>
<dbReference type="InterPro" id="IPR036514">
    <property type="entry name" value="SGNH_hydro_sf"/>
</dbReference>
<dbReference type="CDD" id="cd00229">
    <property type="entry name" value="SGNH_hydrolase"/>
    <property type="match status" value="1"/>
</dbReference>
<dbReference type="Proteomes" id="UP000622533">
    <property type="component" value="Unassembled WGS sequence"/>
</dbReference>
<protein>
    <submittedName>
        <fullName evidence="1">SGNH/GDSL hydrolase family protein</fullName>
    </submittedName>
</protein>
<organism evidence="1 2">
    <name type="scientific">Desmonostoc muscorum LEGE 12446</name>
    <dbReference type="NCBI Taxonomy" id="1828758"/>
    <lineage>
        <taxon>Bacteria</taxon>
        <taxon>Bacillati</taxon>
        <taxon>Cyanobacteriota</taxon>
        <taxon>Cyanophyceae</taxon>
        <taxon>Nostocales</taxon>
        <taxon>Nostocaceae</taxon>
        <taxon>Desmonostoc</taxon>
    </lineage>
</organism>
<dbReference type="GO" id="GO:0016787">
    <property type="term" value="F:hydrolase activity"/>
    <property type="evidence" value="ECO:0007669"/>
    <property type="project" value="UniProtKB-KW"/>
</dbReference>
<evidence type="ECO:0000313" key="2">
    <source>
        <dbReference type="Proteomes" id="UP000622533"/>
    </source>
</evidence>
<evidence type="ECO:0000313" key="1">
    <source>
        <dbReference type="EMBL" id="MBE9024044.1"/>
    </source>
</evidence>
<name>A0A8J7DH11_DESMC</name>
<dbReference type="Gene3D" id="3.40.50.1110">
    <property type="entry name" value="SGNH hydrolase"/>
    <property type="match status" value="1"/>
</dbReference>
<proteinExistence type="predicted"/>
<keyword evidence="1" id="KW-0378">Hydrolase</keyword>